<organism evidence="1 2">
    <name type="scientific">Arsenicibacter rosenii</name>
    <dbReference type="NCBI Taxonomy" id="1750698"/>
    <lineage>
        <taxon>Bacteria</taxon>
        <taxon>Pseudomonadati</taxon>
        <taxon>Bacteroidota</taxon>
        <taxon>Cytophagia</taxon>
        <taxon>Cytophagales</taxon>
        <taxon>Spirosomataceae</taxon>
        <taxon>Arsenicibacter</taxon>
    </lineage>
</organism>
<comment type="caution">
    <text evidence="1">The sequence shown here is derived from an EMBL/GenBank/DDBJ whole genome shotgun (WGS) entry which is preliminary data.</text>
</comment>
<dbReference type="EMBL" id="MORL01000003">
    <property type="protein sequence ID" value="OIN59793.1"/>
    <property type="molecule type" value="Genomic_DNA"/>
</dbReference>
<name>A0A1S2VM10_9BACT</name>
<protein>
    <submittedName>
        <fullName evidence="1">Uncharacterized protein</fullName>
    </submittedName>
</protein>
<evidence type="ECO:0000313" key="1">
    <source>
        <dbReference type="EMBL" id="OIN59793.1"/>
    </source>
</evidence>
<dbReference type="Proteomes" id="UP000181790">
    <property type="component" value="Unassembled WGS sequence"/>
</dbReference>
<evidence type="ECO:0000313" key="2">
    <source>
        <dbReference type="Proteomes" id="UP000181790"/>
    </source>
</evidence>
<dbReference type="RefSeq" id="WP_071502594.1">
    <property type="nucleotide sequence ID" value="NZ_MORL01000003.1"/>
</dbReference>
<accession>A0A1S2VM10</accession>
<sequence>MKVTWTYYLKEEGRTIDLEVIYVPALDKHTLKGGGFRTMDNVAIVNRSTFHIFSHGELSERQAAYRHLVLLCKSGGLRIGDDLISIPEVIQAENSNRLPGEDPQAGIQSQLATLGFLPNERLICGLRPHFRRGDDILFLIGANYWIRKIAMIGICVAAYPHEVFGVLMPGAPDNAAKDWVTDPKMKLLQPDPPAIGRWSNDGNSIIYQPYTFN</sequence>
<gene>
    <name evidence="1" type="ORF">BLX24_08015</name>
</gene>
<reference evidence="1 2" key="1">
    <citation type="submission" date="2016-10" db="EMBL/GenBank/DDBJ databases">
        <title>Arsenicibacter rosenii gen. nov., sp. nov., an efficient arsenic-methylating bacterium isolated from an arsenic-contaminated paddy soil.</title>
        <authorList>
            <person name="Huang K."/>
        </authorList>
    </citation>
    <scope>NUCLEOTIDE SEQUENCE [LARGE SCALE GENOMIC DNA]</scope>
    <source>
        <strain evidence="1 2">SM-1</strain>
    </source>
</reference>
<dbReference type="OrthoDB" id="964347at2"/>
<keyword evidence="2" id="KW-1185">Reference proteome</keyword>
<proteinExistence type="predicted"/>
<dbReference type="AlphaFoldDB" id="A0A1S2VM10"/>